<dbReference type="Proteomes" id="UP000737402">
    <property type="component" value="Unassembled WGS sequence"/>
</dbReference>
<feature type="domain" description="Gfo/Idh/MocA-like oxidoreductase C-terminal" evidence="3">
    <location>
        <begin position="141"/>
        <end position="360"/>
    </location>
</feature>
<evidence type="ECO:0000313" key="5">
    <source>
        <dbReference type="Proteomes" id="UP000737402"/>
    </source>
</evidence>
<feature type="domain" description="Gfo/Idh/MocA-like oxidoreductase N-terminal" evidence="2">
    <location>
        <begin position="11"/>
        <end position="127"/>
    </location>
</feature>
<gene>
    <name evidence="4" type="ORF">JOC95_000064</name>
</gene>
<dbReference type="RefSeq" id="WP_204412386.1">
    <property type="nucleotide sequence ID" value="NZ_JAFBED010000001.1"/>
</dbReference>
<dbReference type="InterPro" id="IPR036291">
    <property type="entry name" value="NAD(P)-bd_dom_sf"/>
</dbReference>
<dbReference type="InterPro" id="IPR052515">
    <property type="entry name" value="Gfo/Idh/MocA_Oxidoreductase"/>
</dbReference>
<proteinExistence type="inferred from homology"/>
<dbReference type="SUPFAM" id="SSF51735">
    <property type="entry name" value="NAD(P)-binding Rossmann-fold domains"/>
    <property type="match status" value="1"/>
</dbReference>
<comment type="similarity">
    <text evidence="1">Belongs to the Gfo/Idh/MocA family.</text>
</comment>
<dbReference type="PANTHER" id="PTHR43249">
    <property type="entry name" value="UDP-N-ACETYL-2-AMINO-2-DEOXY-D-GLUCURONATE OXIDASE"/>
    <property type="match status" value="1"/>
</dbReference>
<dbReference type="Pfam" id="PF01408">
    <property type="entry name" value="GFO_IDH_MocA"/>
    <property type="match status" value="1"/>
</dbReference>
<sequence length="362" mass="39641">MPHANTQTKEMRFALIGCGSISATHAEQINAIPNARLVAVADVEEDRAKALADKYCTDFYTDYHEMIQRDDIDIVNILTPSGMHADMAIHAARAGKHVITEKPMDISIHKAKEMIKACRDAGVKLSVISQHRFDTATIQVKKEVEAGNFGSMILGECAVNWYRTQEYYDSGEWRGTWALDGGGALMNQSIHTIDLLQYLMGPVESVFARTATLAHERMEVEDVAVATVTFKNGALGTIVGTTSAFPGFSCRLEVFGTKGSAVIENDRLTHHFQKTQDSKGEWYSGGKVENLANTEQTDSGTGASDPTAIFGGAHRIQIEDMMMAIEEDREPLVNGEEGLKPLEIILAIYESARTGKPITLAD</sequence>
<keyword evidence="5" id="KW-1185">Reference proteome</keyword>
<dbReference type="InterPro" id="IPR004104">
    <property type="entry name" value="Gfo/Idh/MocA-like_OxRdtase_C"/>
</dbReference>
<dbReference type="Pfam" id="PF02894">
    <property type="entry name" value="GFO_IDH_MocA_C"/>
    <property type="match status" value="1"/>
</dbReference>
<comment type="caution">
    <text evidence="4">The sequence shown here is derived from an EMBL/GenBank/DDBJ whole genome shotgun (WGS) entry which is preliminary data.</text>
</comment>
<dbReference type="Gene3D" id="3.30.360.10">
    <property type="entry name" value="Dihydrodipicolinate Reductase, domain 2"/>
    <property type="match status" value="1"/>
</dbReference>
<evidence type="ECO:0000256" key="1">
    <source>
        <dbReference type="ARBA" id="ARBA00010928"/>
    </source>
</evidence>
<organism evidence="4 5">
    <name type="scientific">Sutcliffiella tianshenii</name>
    <dbReference type="NCBI Taxonomy" id="1463404"/>
    <lineage>
        <taxon>Bacteria</taxon>
        <taxon>Bacillati</taxon>
        <taxon>Bacillota</taxon>
        <taxon>Bacilli</taxon>
        <taxon>Bacillales</taxon>
        <taxon>Bacillaceae</taxon>
        <taxon>Sutcliffiella</taxon>
    </lineage>
</organism>
<evidence type="ECO:0000259" key="2">
    <source>
        <dbReference type="Pfam" id="PF01408"/>
    </source>
</evidence>
<accession>A0ABS2NUB1</accession>
<dbReference type="PANTHER" id="PTHR43249:SF1">
    <property type="entry name" value="D-GLUCOSIDE 3-DEHYDROGENASE"/>
    <property type="match status" value="1"/>
</dbReference>
<dbReference type="Gene3D" id="3.40.50.720">
    <property type="entry name" value="NAD(P)-binding Rossmann-like Domain"/>
    <property type="match status" value="1"/>
</dbReference>
<evidence type="ECO:0000259" key="3">
    <source>
        <dbReference type="Pfam" id="PF02894"/>
    </source>
</evidence>
<name>A0ABS2NUB1_9BACI</name>
<reference evidence="4 5" key="1">
    <citation type="submission" date="2021-01" db="EMBL/GenBank/DDBJ databases">
        <title>Genomic Encyclopedia of Type Strains, Phase IV (KMG-IV): sequencing the most valuable type-strain genomes for metagenomic binning, comparative biology and taxonomic classification.</title>
        <authorList>
            <person name="Goeker M."/>
        </authorList>
    </citation>
    <scope>NUCLEOTIDE SEQUENCE [LARGE SCALE GENOMIC DNA]</scope>
    <source>
        <strain evidence="4 5">DSM 25879</strain>
    </source>
</reference>
<dbReference type="EMBL" id="JAFBED010000001">
    <property type="protein sequence ID" value="MBM7618222.1"/>
    <property type="molecule type" value="Genomic_DNA"/>
</dbReference>
<protein>
    <submittedName>
        <fullName evidence="4">Dehydrogenase</fullName>
    </submittedName>
</protein>
<dbReference type="InterPro" id="IPR000683">
    <property type="entry name" value="Gfo/Idh/MocA-like_OxRdtase_N"/>
</dbReference>
<evidence type="ECO:0000313" key="4">
    <source>
        <dbReference type="EMBL" id="MBM7618222.1"/>
    </source>
</evidence>
<dbReference type="SUPFAM" id="SSF55347">
    <property type="entry name" value="Glyceraldehyde-3-phosphate dehydrogenase-like, C-terminal domain"/>
    <property type="match status" value="1"/>
</dbReference>